<gene>
    <name evidence="1" type="ORF">RM573_13480</name>
</gene>
<sequence>MLMNHTNIDQNLAQVALPTNVLEKLISLGIVHGDQCRCLNKVAKQVIWQTLLNNSAHIAR</sequence>
<dbReference type="EMBL" id="JAVRIF010000008">
    <property type="protein sequence ID" value="MDT0604616.1"/>
    <property type="molecule type" value="Genomic_DNA"/>
</dbReference>
<proteinExistence type="predicted"/>
<name>A0ABU3A370_9GAMM</name>
<organism evidence="1 2">
    <name type="scientific">Thalassotalea castellviae</name>
    <dbReference type="NCBI Taxonomy" id="3075612"/>
    <lineage>
        <taxon>Bacteria</taxon>
        <taxon>Pseudomonadati</taxon>
        <taxon>Pseudomonadota</taxon>
        <taxon>Gammaproteobacteria</taxon>
        <taxon>Alteromonadales</taxon>
        <taxon>Colwelliaceae</taxon>
        <taxon>Thalassotalea</taxon>
    </lineage>
</organism>
<comment type="caution">
    <text evidence="1">The sequence shown here is derived from an EMBL/GenBank/DDBJ whole genome shotgun (WGS) entry which is preliminary data.</text>
</comment>
<reference evidence="1 2" key="1">
    <citation type="submission" date="2023-09" db="EMBL/GenBank/DDBJ databases">
        <authorList>
            <person name="Rey-Velasco X."/>
        </authorList>
    </citation>
    <scope>NUCLEOTIDE SEQUENCE [LARGE SCALE GENOMIC DNA]</scope>
    <source>
        <strain evidence="1 2">W431</strain>
    </source>
</reference>
<keyword evidence="2" id="KW-1185">Reference proteome</keyword>
<evidence type="ECO:0000313" key="2">
    <source>
        <dbReference type="Proteomes" id="UP001266357"/>
    </source>
</evidence>
<evidence type="ECO:0000313" key="1">
    <source>
        <dbReference type="EMBL" id="MDT0604616.1"/>
    </source>
</evidence>
<accession>A0ABU3A370</accession>
<dbReference type="Proteomes" id="UP001266357">
    <property type="component" value="Unassembled WGS sequence"/>
</dbReference>
<protein>
    <submittedName>
        <fullName evidence="1">Uncharacterized protein</fullName>
    </submittedName>
</protein>
<dbReference type="RefSeq" id="WP_311583039.1">
    <property type="nucleotide sequence ID" value="NZ_JAVRIF010000008.1"/>
</dbReference>